<feature type="compositionally biased region" description="Basic and acidic residues" evidence="1">
    <location>
        <begin position="216"/>
        <end position="231"/>
    </location>
</feature>
<organism evidence="2 3">
    <name type="scientific">Pedobacter ginsenosidimutans</name>
    <dbReference type="NCBI Taxonomy" id="687842"/>
    <lineage>
        <taxon>Bacteria</taxon>
        <taxon>Pseudomonadati</taxon>
        <taxon>Bacteroidota</taxon>
        <taxon>Sphingobacteriia</taxon>
        <taxon>Sphingobacteriales</taxon>
        <taxon>Sphingobacteriaceae</taxon>
        <taxon>Pedobacter</taxon>
    </lineage>
</organism>
<keyword evidence="3" id="KW-1185">Reference proteome</keyword>
<accession>A0A0T5VIT7</accession>
<evidence type="ECO:0000313" key="2">
    <source>
        <dbReference type="EMBL" id="KRT13157.1"/>
    </source>
</evidence>
<evidence type="ECO:0000313" key="3">
    <source>
        <dbReference type="Proteomes" id="UP000051950"/>
    </source>
</evidence>
<dbReference type="Proteomes" id="UP000051950">
    <property type="component" value="Unassembled WGS sequence"/>
</dbReference>
<name>A0A0T5VIT7_9SPHI</name>
<dbReference type="STRING" id="687842.ASU31_26080"/>
<feature type="compositionally biased region" description="Basic and acidic residues" evidence="1">
    <location>
        <begin position="247"/>
        <end position="256"/>
    </location>
</feature>
<evidence type="ECO:0000256" key="1">
    <source>
        <dbReference type="SAM" id="MobiDB-lite"/>
    </source>
</evidence>
<sequence>MTYVKFGDYSSSQEPKETVKYVYYTREGEYLGGVAGSAKIFIATKKKHDQAVAAKNWDALNDEANLVKYDSKALGHADFRYIAYIISHESGNADIKELRCVAFTSHNRAVSTKKNWRSLLASGYSSVPNKKELPDNNDNKSKLARYAVLDVCFGVKDITDGAEFWDGTDFLAWGNSETNPYNKLGQNKFDEYKFIEIPKAIYDGFVAANGTSARYKDKGNHNESTDQGTHEHLKKKVKKPVPGPDGEQLKGADGKPQFKEVEVPDSIKYAIPSADFEDQKYWVSGNFYYDTNVKTSNGISATITAGKSIFWKTTPNRLTAATTK</sequence>
<reference evidence="2 3" key="1">
    <citation type="submission" date="2015-11" db="EMBL/GenBank/DDBJ databases">
        <title>Sequence of Pedobacter ginsenosidimutans.</title>
        <authorList>
            <person name="Carson E."/>
            <person name="Keyser V."/>
            <person name="Newman J."/>
            <person name="Miller J."/>
        </authorList>
    </citation>
    <scope>NUCLEOTIDE SEQUENCE [LARGE SCALE GENOMIC DNA]</scope>
    <source>
        <strain evidence="2 3">KACC 14530</strain>
    </source>
</reference>
<protein>
    <submittedName>
        <fullName evidence="2">Uncharacterized protein</fullName>
    </submittedName>
</protein>
<dbReference type="RefSeq" id="WP_057935171.1">
    <property type="nucleotide sequence ID" value="NZ_LMZQ01000057.1"/>
</dbReference>
<gene>
    <name evidence="2" type="ORF">ASU31_26080</name>
</gene>
<dbReference type="EMBL" id="LMZQ01000057">
    <property type="protein sequence ID" value="KRT13157.1"/>
    <property type="molecule type" value="Genomic_DNA"/>
</dbReference>
<dbReference type="AlphaFoldDB" id="A0A0T5VIT7"/>
<proteinExistence type="predicted"/>
<dbReference type="OrthoDB" id="1221248at2"/>
<comment type="caution">
    <text evidence="2">The sequence shown here is derived from an EMBL/GenBank/DDBJ whole genome shotgun (WGS) entry which is preliminary data.</text>
</comment>
<feature type="region of interest" description="Disordered" evidence="1">
    <location>
        <begin position="216"/>
        <end position="256"/>
    </location>
</feature>